<evidence type="ECO:0000313" key="3">
    <source>
        <dbReference type="Proteomes" id="UP000306575"/>
    </source>
</evidence>
<dbReference type="AlphaFoldDB" id="A0A4U7MXT5"/>
<dbReference type="OrthoDB" id="7204250at2"/>
<keyword evidence="3" id="KW-1185">Reference proteome</keyword>
<dbReference type="InterPro" id="IPR036108">
    <property type="entry name" value="4pyrrol_syn_uPrphyn_synt_sf"/>
</dbReference>
<name>A0A4U7MXT5_9RHOB</name>
<accession>A0A4U7MXT5</accession>
<dbReference type="Proteomes" id="UP000306575">
    <property type="component" value="Unassembled WGS sequence"/>
</dbReference>
<dbReference type="GO" id="GO:0033014">
    <property type="term" value="P:tetrapyrrole biosynthetic process"/>
    <property type="evidence" value="ECO:0007669"/>
    <property type="project" value="InterPro"/>
</dbReference>
<sequence>MLAMTKTLPDPTILLTRPLGASLAFRDSLRDAGILSPVEISPVLSITSMLSEPPTKMSGAIFTSKNGVQFAEPQDLPCWCVGDSTAQVASQRGWQAVSASGDAEALIKRILADAPAGPLVHFRGEHARGDIAARLTAQGVPTQETEVYRQSPLPLTQNAIEILNGNIPVVLPLFSPRSARLIAKLGPFLAPVHAVAISADTAQGVDALSLKTCDIAGAPDAKSMIATIRQTLDAACRIVTDEDTP</sequence>
<gene>
    <name evidence="2" type="ORF">FAP39_15400</name>
</gene>
<dbReference type="EMBL" id="SULI01000028">
    <property type="protein sequence ID" value="TKZ17104.1"/>
    <property type="molecule type" value="Genomic_DNA"/>
</dbReference>
<organism evidence="2 3">
    <name type="scientific">Shimia litoralis</name>
    <dbReference type="NCBI Taxonomy" id="420403"/>
    <lineage>
        <taxon>Bacteria</taxon>
        <taxon>Pseudomonadati</taxon>
        <taxon>Pseudomonadota</taxon>
        <taxon>Alphaproteobacteria</taxon>
        <taxon>Rhodobacterales</taxon>
        <taxon>Roseobacteraceae</taxon>
    </lineage>
</organism>
<proteinExistence type="predicted"/>
<dbReference type="GO" id="GO:0004852">
    <property type="term" value="F:uroporphyrinogen-III synthase activity"/>
    <property type="evidence" value="ECO:0007669"/>
    <property type="project" value="InterPro"/>
</dbReference>
<reference evidence="2 3" key="1">
    <citation type="submission" date="2019-04" db="EMBL/GenBank/DDBJ databases">
        <title>Genome sequence of Pelagicola litoralis CL-ES2.</title>
        <authorList>
            <person name="Cao J."/>
        </authorList>
    </citation>
    <scope>NUCLEOTIDE SEQUENCE [LARGE SCALE GENOMIC DNA]</scope>
    <source>
        <strain evidence="2 3">CL-ES2</strain>
    </source>
</reference>
<dbReference type="Gene3D" id="3.40.50.10090">
    <property type="match status" value="2"/>
</dbReference>
<dbReference type="CDD" id="cd06578">
    <property type="entry name" value="HemD"/>
    <property type="match status" value="1"/>
</dbReference>
<protein>
    <submittedName>
        <fullName evidence="2">Uroporphyrinogen-III synthase</fullName>
    </submittedName>
</protein>
<dbReference type="Pfam" id="PF02602">
    <property type="entry name" value="HEM4"/>
    <property type="match status" value="1"/>
</dbReference>
<evidence type="ECO:0000313" key="2">
    <source>
        <dbReference type="EMBL" id="TKZ17104.1"/>
    </source>
</evidence>
<feature type="domain" description="Tetrapyrrole biosynthesis uroporphyrinogen III synthase" evidence="1">
    <location>
        <begin position="42"/>
        <end position="226"/>
    </location>
</feature>
<evidence type="ECO:0000259" key="1">
    <source>
        <dbReference type="Pfam" id="PF02602"/>
    </source>
</evidence>
<dbReference type="SUPFAM" id="SSF69618">
    <property type="entry name" value="HemD-like"/>
    <property type="match status" value="1"/>
</dbReference>
<dbReference type="InterPro" id="IPR003754">
    <property type="entry name" value="4pyrrol_synth_uPrphyn_synth"/>
</dbReference>
<comment type="caution">
    <text evidence="2">The sequence shown here is derived from an EMBL/GenBank/DDBJ whole genome shotgun (WGS) entry which is preliminary data.</text>
</comment>